<dbReference type="GO" id="GO:0004673">
    <property type="term" value="F:protein histidine kinase activity"/>
    <property type="evidence" value="ECO:0007669"/>
    <property type="project" value="UniProtKB-EC"/>
</dbReference>
<evidence type="ECO:0000259" key="7">
    <source>
        <dbReference type="PROSITE" id="PS50906"/>
    </source>
</evidence>
<feature type="compositionally biased region" description="Gly residues" evidence="6">
    <location>
        <begin position="868"/>
        <end position="881"/>
    </location>
</feature>
<dbReference type="PANTHER" id="PTHR45436:SF5">
    <property type="entry name" value="SENSOR HISTIDINE KINASE TRCS"/>
    <property type="match status" value="1"/>
</dbReference>
<dbReference type="InterPro" id="IPR036890">
    <property type="entry name" value="HATPase_C_sf"/>
</dbReference>
<evidence type="ECO:0000256" key="2">
    <source>
        <dbReference type="ARBA" id="ARBA00012438"/>
    </source>
</evidence>
<gene>
    <name evidence="8" type="ORF">Aau02nite_37160</name>
</gene>
<dbReference type="SMART" id="SM00387">
    <property type="entry name" value="HATPase_c"/>
    <property type="match status" value="1"/>
</dbReference>
<keyword evidence="9" id="KW-1185">Reference proteome</keyword>
<dbReference type="Pfam" id="PF08376">
    <property type="entry name" value="NIT"/>
    <property type="match status" value="1"/>
</dbReference>
<dbReference type="AlphaFoldDB" id="A0A919SBN8"/>
<dbReference type="EC" id="2.7.13.3" evidence="2"/>
<dbReference type="GO" id="GO:0005886">
    <property type="term" value="C:plasma membrane"/>
    <property type="evidence" value="ECO:0007669"/>
    <property type="project" value="TreeGrafter"/>
</dbReference>
<feature type="compositionally biased region" description="Low complexity" evidence="6">
    <location>
        <begin position="742"/>
        <end position="759"/>
    </location>
</feature>
<protein>
    <recommendedName>
        <fullName evidence="2">histidine kinase</fullName>
        <ecNumber evidence="2">2.7.13.3</ecNumber>
    </recommendedName>
</protein>
<feature type="compositionally biased region" description="Low complexity" evidence="6">
    <location>
        <begin position="887"/>
        <end position="924"/>
    </location>
</feature>
<accession>A0A919SBN8</accession>
<keyword evidence="3" id="KW-0597">Phosphoprotein</keyword>
<dbReference type="InterPro" id="IPR003594">
    <property type="entry name" value="HATPase_dom"/>
</dbReference>
<evidence type="ECO:0000256" key="6">
    <source>
        <dbReference type="SAM" id="MobiDB-lite"/>
    </source>
</evidence>
<dbReference type="Gene3D" id="6.10.340.10">
    <property type="match status" value="1"/>
</dbReference>
<dbReference type="InterPro" id="IPR013587">
    <property type="entry name" value="Nitrate/nitrite_sensing"/>
</dbReference>
<dbReference type="RefSeq" id="WP_246595254.1">
    <property type="nucleotide sequence ID" value="NZ_BAABEA010000039.1"/>
</dbReference>
<organism evidence="8 9">
    <name type="scientific">Actinoplanes auranticolor</name>
    <dbReference type="NCBI Taxonomy" id="47988"/>
    <lineage>
        <taxon>Bacteria</taxon>
        <taxon>Bacillati</taxon>
        <taxon>Actinomycetota</taxon>
        <taxon>Actinomycetes</taxon>
        <taxon>Micromonosporales</taxon>
        <taxon>Micromonosporaceae</taxon>
        <taxon>Actinoplanes</taxon>
    </lineage>
</organism>
<keyword evidence="4" id="KW-0808">Transferase</keyword>
<dbReference type="Proteomes" id="UP000681340">
    <property type="component" value="Unassembled WGS sequence"/>
</dbReference>
<dbReference type="PROSITE" id="PS50906">
    <property type="entry name" value="NIT"/>
    <property type="match status" value="1"/>
</dbReference>
<dbReference type="Pfam" id="PF02518">
    <property type="entry name" value="HATPase_c"/>
    <property type="match status" value="1"/>
</dbReference>
<feature type="compositionally biased region" description="Basic and acidic residues" evidence="6">
    <location>
        <begin position="1076"/>
        <end position="1087"/>
    </location>
</feature>
<comment type="caution">
    <text evidence="8">The sequence shown here is derived from an EMBL/GenBank/DDBJ whole genome shotgun (WGS) entry which is preliminary data.</text>
</comment>
<feature type="domain" description="NIT" evidence="7">
    <location>
        <begin position="53"/>
        <end position="303"/>
    </location>
</feature>
<evidence type="ECO:0000256" key="3">
    <source>
        <dbReference type="ARBA" id="ARBA00022553"/>
    </source>
</evidence>
<dbReference type="InterPro" id="IPR010910">
    <property type="entry name" value="Nitrate/nitrite_sensing_bac"/>
</dbReference>
<evidence type="ECO:0000313" key="9">
    <source>
        <dbReference type="Proteomes" id="UP000681340"/>
    </source>
</evidence>
<evidence type="ECO:0000256" key="5">
    <source>
        <dbReference type="ARBA" id="ARBA00022777"/>
    </source>
</evidence>
<feature type="compositionally biased region" description="Pro residues" evidence="6">
    <location>
        <begin position="925"/>
        <end position="940"/>
    </location>
</feature>
<name>A0A919SBN8_9ACTN</name>
<evidence type="ECO:0000313" key="8">
    <source>
        <dbReference type="EMBL" id="GIM69660.1"/>
    </source>
</evidence>
<feature type="compositionally biased region" description="Low complexity" evidence="6">
    <location>
        <begin position="1014"/>
        <end position="1030"/>
    </location>
</feature>
<dbReference type="EMBL" id="BOQL01000028">
    <property type="protein sequence ID" value="GIM69660.1"/>
    <property type="molecule type" value="Genomic_DNA"/>
</dbReference>
<evidence type="ECO:0000256" key="1">
    <source>
        <dbReference type="ARBA" id="ARBA00000085"/>
    </source>
</evidence>
<feature type="region of interest" description="Disordered" evidence="6">
    <location>
        <begin position="680"/>
        <end position="1087"/>
    </location>
</feature>
<feature type="compositionally biased region" description="Low complexity" evidence="6">
    <location>
        <begin position="800"/>
        <end position="837"/>
    </location>
</feature>
<evidence type="ECO:0000256" key="4">
    <source>
        <dbReference type="ARBA" id="ARBA00022679"/>
    </source>
</evidence>
<dbReference type="Gene3D" id="3.30.565.10">
    <property type="entry name" value="Histidine kinase-like ATPase, C-terminal domain"/>
    <property type="match status" value="1"/>
</dbReference>
<keyword evidence="5" id="KW-0418">Kinase</keyword>
<dbReference type="SUPFAM" id="SSF55874">
    <property type="entry name" value="ATPase domain of HSP90 chaperone/DNA topoisomerase II/histidine kinase"/>
    <property type="match status" value="1"/>
</dbReference>
<sequence length="1087" mass="113993">MRTRNWSIRSKIVALAAVPLTALLALWIFATGVTAGPASKLLSAQTLVDKVGSPGERLVGQLQMERRLSVAYLSDDRPVPPELAAQRASTDRAAADFRRVAGSADAQDAADDVLRTRIRQLFSELDGLNENRQHIDRREVDALGAQNLYNSIVESGFRMFIATAAFGDERIDRKIRAVVTIARGQDYLSRSNSLVGGALTAGELSADARVDLLQAISMSRFLLAEGVTDLPAQDRAAFQKLSTGPSFSRLRELQDELLSDSRPSTALPITAAEWSPTFDTATQQLTAFEVNAVAALPGDARPVAVDVLVRLGLAGLLGLIAFIISIVVSVRVGRSMVGRLTRLRGEALEMAGERLPAVVRRLQRGEAVDVEVETPPLEYGRDEIGQVGRAFNEVQRTAVQSAVEEANVRRGINEVFLNIARRSQTLLHRQLALLDKMERRETEPDELEDLYRVDHLATRMRRHAEDLVILAGAAPGRGWRNPVPVIDVVRGAISEVEDYKRIDIVSVESSAVLGRAVGDVIHLLAELLENAASFSPPQTRVQVVGQVLPNGYALEIEDRGLGMSPEALAEANRKLLEPPDFDPADSARLGLFVVAQLANRHGIRVSLRPSGYGGVTAVVLVPGELVTTGQGQAALPAGSTPPDTSWDRPLVGTGTEDPARSSLGALQWQGTEQVRSIAMTGRPVTINGTATAGPELTDASGLTHDTGQPGPGRPEPATATGADVGDPTRPLSRHTLGLSDSPVTDPAGTPGGPAPSAVVDGLTEDGLVQRRRTKPRRANDQRSAPPALLPPNLTSPAGLSTPSGPAAPVTPTTPAAPTTPVTPTTSAAPVTPASPASLSSDFPSAGNGRTTTNGSGLTGAGLNVPGVGRPGPGLDGAGRDGPGIDSPLRPGDGPLRPGDGPLWPGDGPLWPGDGPLRPGDGPAVPGAPGPVPAPVPPRIPSPRVAPEAMPREAPSGDEADEPLLPRRVRQASLAPQLRGPVAEQTAAPSRSPEQVRSLMSALQQGTTRGRREAAGLTAAAAGSPDAQADGSADDSPETDKQRTVGEPMWSEAATVIFPAVQDPVAAGSDDSTDNAPENHENRPDKDA</sequence>
<proteinExistence type="predicted"/>
<feature type="region of interest" description="Disordered" evidence="6">
    <location>
        <begin position="631"/>
        <end position="668"/>
    </location>
</feature>
<dbReference type="PANTHER" id="PTHR45436">
    <property type="entry name" value="SENSOR HISTIDINE KINASE YKOH"/>
    <property type="match status" value="1"/>
</dbReference>
<dbReference type="InterPro" id="IPR050428">
    <property type="entry name" value="TCS_sensor_his_kinase"/>
</dbReference>
<comment type="catalytic activity">
    <reaction evidence="1">
        <text>ATP + protein L-histidine = ADP + protein N-phospho-L-histidine.</text>
        <dbReference type="EC" id="2.7.13.3"/>
    </reaction>
</comment>
<feature type="compositionally biased region" description="Polar residues" evidence="6">
    <location>
        <begin position="838"/>
        <end position="855"/>
    </location>
</feature>
<reference evidence="8" key="1">
    <citation type="submission" date="2021-03" db="EMBL/GenBank/DDBJ databases">
        <title>Whole genome shotgun sequence of Actinoplanes auranticolor NBRC 12245.</title>
        <authorList>
            <person name="Komaki H."/>
            <person name="Tamura T."/>
        </authorList>
    </citation>
    <scope>NUCLEOTIDE SEQUENCE</scope>
    <source>
        <strain evidence="8">NBRC 12245</strain>
    </source>
</reference>
<dbReference type="GO" id="GO:0000160">
    <property type="term" value="P:phosphorelay signal transduction system"/>
    <property type="evidence" value="ECO:0007669"/>
    <property type="project" value="TreeGrafter"/>
</dbReference>